<dbReference type="AlphaFoldDB" id="A0AAV7IT66"/>
<feature type="region of interest" description="Disordered" evidence="4">
    <location>
        <begin position="149"/>
        <end position="209"/>
    </location>
</feature>
<protein>
    <recommendedName>
        <fullName evidence="5">Ribosomal RNA-processing protein 14/surfeit locus protein 6 C-terminal domain-containing protein</fullName>
    </recommendedName>
</protein>
<feature type="compositionally biased region" description="Basic and acidic residues" evidence="4">
    <location>
        <begin position="160"/>
        <end position="185"/>
    </location>
</feature>
<feature type="compositionally biased region" description="Basic residues" evidence="4">
    <location>
        <begin position="186"/>
        <end position="201"/>
    </location>
</feature>
<dbReference type="PANTHER" id="PTHR14369">
    <property type="entry name" value="SURFEIT LOCUS PROTEIN 6"/>
    <property type="match status" value="1"/>
</dbReference>
<evidence type="ECO:0000259" key="5">
    <source>
        <dbReference type="Pfam" id="PF04935"/>
    </source>
</evidence>
<feature type="domain" description="Ribosomal RNA-processing protein 14/surfeit locus protein 6 C-terminal" evidence="5">
    <location>
        <begin position="45"/>
        <end position="197"/>
    </location>
</feature>
<comment type="caution">
    <text evidence="6">The sequence shown here is derived from an EMBL/GenBank/DDBJ whole genome shotgun (WGS) entry which is preliminary data.</text>
</comment>
<evidence type="ECO:0000256" key="1">
    <source>
        <dbReference type="ARBA" id="ARBA00004123"/>
    </source>
</evidence>
<dbReference type="PANTHER" id="PTHR14369:SF0">
    <property type="entry name" value="SURFEIT LOCUS PROTEIN 6"/>
    <property type="match status" value="1"/>
</dbReference>
<dbReference type="GO" id="GO:0042274">
    <property type="term" value="P:ribosomal small subunit biogenesis"/>
    <property type="evidence" value="ECO:0007669"/>
    <property type="project" value="TreeGrafter"/>
</dbReference>
<name>A0AAV7IT66_COTGL</name>
<dbReference type="GO" id="GO:0042273">
    <property type="term" value="P:ribosomal large subunit biogenesis"/>
    <property type="evidence" value="ECO:0007669"/>
    <property type="project" value="TreeGrafter"/>
</dbReference>
<comment type="similarity">
    <text evidence="2">Belongs to the SURF6 family.</text>
</comment>
<evidence type="ECO:0000313" key="7">
    <source>
        <dbReference type="Proteomes" id="UP000826195"/>
    </source>
</evidence>
<comment type="subcellular location">
    <subcellularLocation>
        <location evidence="1">Nucleus</location>
    </subcellularLocation>
</comment>
<evidence type="ECO:0000313" key="6">
    <source>
        <dbReference type="EMBL" id="KAH0557268.1"/>
    </source>
</evidence>
<keyword evidence="7" id="KW-1185">Reference proteome</keyword>
<gene>
    <name evidence="6" type="ORF">KQX54_002544</name>
</gene>
<dbReference type="InterPro" id="IPR029190">
    <property type="entry name" value="Rrp14/SURF6_C"/>
</dbReference>
<dbReference type="GO" id="GO:0003723">
    <property type="term" value="F:RNA binding"/>
    <property type="evidence" value="ECO:0007669"/>
    <property type="project" value="TreeGrafter"/>
</dbReference>
<proteinExistence type="inferred from homology"/>
<dbReference type="Pfam" id="PF04935">
    <property type="entry name" value="SURF6"/>
    <property type="match status" value="1"/>
</dbReference>
<accession>A0AAV7IT66</accession>
<evidence type="ECO:0000256" key="3">
    <source>
        <dbReference type="ARBA" id="ARBA00023242"/>
    </source>
</evidence>
<dbReference type="GO" id="GO:0005730">
    <property type="term" value="C:nucleolus"/>
    <property type="evidence" value="ECO:0007669"/>
    <property type="project" value="TreeGrafter"/>
</dbReference>
<dbReference type="GO" id="GO:0003677">
    <property type="term" value="F:DNA binding"/>
    <property type="evidence" value="ECO:0007669"/>
    <property type="project" value="TreeGrafter"/>
</dbReference>
<keyword evidence="3" id="KW-0539">Nucleus</keyword>
<sequence length="209" mass="24423">MKEVKNKNLEGKLKSSIKEEDEFIQNIFDKMPLTSHKLATNVKSEPGKKITYSKIKPVFNAEGHMIFSKFDFSEIGTKKHPKKFLGSKDPKKRLEELKTKKQKLKELKAAGETKKAKQLEQKDSWRAILARAAGERVLDDPELLKKTIKRKEHLKKHSAKKWEARTNKVQKDIETRQKKRQENILKRKKDKKTHKLKRASKNGRIIPGY</sequence>
<feature type="compositionally biased region" description="Basic residues" evidence="4">
    <location>
        <begin position="149"/>
        <end position="159"/>
    </location>
</feature>
<organism evidence="6 7">
    <name type="scientific">Cotesia glomerata</name>
    <name type="common">Lepidopteran parasitic wasp</name>
    <name type="synonym">Apanteles glomeratus</name>
    <dbReference type="NCBI Taxonomy" id="32391"/>
    <lineage>
        <taxon>Eukaryota</taxon>
        <taxon>Metazoa</taxon>
        <taxon>Ecdysozoa</taxon>
        <taxon>Arthropoda</taxon>
        <taxon>Hexapoda</taxon>
        <taxon>Insecta</taxon>
        <taxon>Pterygota</taxon>
        <taxon>Neoptera</taxon>
        <taxon>Endopterygota</taxon>
        <taxon>Hymenoptera</taxon>
        <taxon>Apocrita</taxon>
        <taxon>Ichneumonoidea</taxon>
        <taxon>Braconidae</taxon>
        <taxon>Microgastrinae</taxon>
        <taxon>Cotesia</taxon>
    </lineage>
</organism>
<reference evidence="6 7" key="1">
    <citation type="journal article" date="2021" name="J. Hered.">
        <title>A chromosome-level genome assembly of the parasitoid wasp, Cotesia glomerata (Hymenoptera: Braconidae).</title>
        <authorList>
            <person name="Pinto B.J."/>
            <person name="Weis J.J."/>
            <person name="Gamble T."/>
            <person name="Ode P.J."/>
            <person name="Paul R."/>
            <person name="Zaspel J.M."/>
        </authorList>
    </citation>
    <scope>NUCLEOTIDE SEQUENCE [LARGE SCALE GENOMIC DNA]</scope>
    <source>
        <strain evidence="6">CgM1</strain>
    </source>
</reference>
<dbReference type="EMBL" id="JAHXZJ010000747">
    <property type="protein sequence ID" value="KAH0557268.1"/>
    <property type="molecule type" value="Genomic_DNA"/>
</dbReference>
<dbReference type="InterPro" id="IPR007019">
    <property type="entry name" value="SURF6"/>
</dbReference>
<evidence type="ECO:0000256" key="2">
    <source>
        <dbReference type="ARBA" id="ARBA00005904"/>
    </source>
</evidence>
<dbReference type="Proteomes" id="UP000826195">
    <property type="component" value="Unassembled WGS sequence"/>
</dbReference>
<evidence type="ECO:0000256" key="4">
    <source>
        <dbReference type="SAM" id="MobiDB-lite"/>
    </source>
</evidence>